<evidence type="ECO:0000313" key="9">
    <source>
        <dbReference type="EMBL" id="RUS67651.1"/>
    </source>
</evidence>
<keyword evidence="10" id="KW-1185">Reference proteome</keyword>
<dbReference type="PANTHER" id="PTHR13604:SF0">
    <property type="entry name" value="ABASIC SITE PROCESSING PROTEIN HMCES"/>
    <property type="match status" value="1"/>
</dbReference>
<accession>A0A433SFX5</accession>
<evidence type="ECO:0000256" key="7">
    <source>
        <dbReference type="ARBA" id="ARBA00023239"/>
    </source>
</evidence>
<keyword evidence="6" id="KW-0238">DNA-binding</keyword>
<evidence type="ECO:0000256" key="2">
    <source>
        <dbReference type="ARBA" id="ARBA00022670"/>
    </source>
</evidence>
<proteinExistence type="inferred from homology"/>
<dbReference type="GO" id="GO:0008233">
    <property type="term" value="F:peptidase activity"/>
    <property type="evidence" value="ECO:0007669"/>
    <property type="project" value="UniProtKB-KW"/>
</dbReference>
<organism evidence="9 10">
    <name type="scientific">Saezia sanguinis</name>
    <dbReference type="NCBI Taxonomy" id="1965230"/>
    <lineage>
        <taxon>Bacteria</taxon>
        <taxon>Pseudomonadati</taxon>
        <taxon>Pseudomonadota</taxon>
        <taxon>Betaproteobacteria</taxon>
        <taxon>Burkholderiales</taxon>
        <taxon>Saeziaceae</taxon>
        <taxon>Saezia</taxon>
    </lineage>
</organism>
<evidence type="ECO:0000256" key="6">
    <source>
        <dbReference type="ARBA" id="ARBA00023125"/>
    </source>
</evidence>
<evidence type="ECO:0000256" key="1">
    <source>
        <dbReference type="ARBA" id="ARBA00008136"/>
    </source>
</evidence>
<dbReference type="EC" id="3.4.-.-" evidence="8"/>
<evidence type="ECO:0000313" key="10">
    <source>
        <dbReference type="Proteomes" id="UP000286947"/>
    </source>
</evidence>
<keyword evidence="3" id="KW-0227">DNA damage</keyword>
<dbReference type="InterPro" id="IPR003738">
    <property type="entry name" value="SRAP"/>
</dbReference>
<dbReference type="Pfam" id="PF02586">
    <property type="entry name" value="SRAP"/>
    <property type="match status" value="1"/>
</dbReference>
<dbReference type="SUPFAM" id="SSF143081">
    <property type="entry name" value="BB1717-like"/>
    <property type="match status" value="1"/>
</dbReference>
<comment type="similarity">
    <text evidence="1 8">Belongs to the SOS response-associated peptidase family.</text>
</comment>
<sequence length="179" mass="20625">MESRTGEWKLNWMPGIHSPIQRPISAISTRRPCRHLMRSNCCALPADRWFKWTGSCKKNDPRYIRLQTKTPMFLAGIGSFSDAPNSCNLFLITTSLQNSMDLDDHWPIVLTPEHAREWIDPQTTLEKTKEILLYANQKAGDFIWHTATSIPDTEFPPPGDKHTPLYNINPYTAFRKNNP</sequence>
<dbReference type="GO" id="GO:0016829">
    <property type="term" value="F:lyase activity"/>
    <property type="evidence" value="ECO:0007669"/>
    <property type="project" value="UniProtKB-KW"/>
</dbReference>
<dbReference type="Proteomes" id="UP000286947">
    <property type="component" value="Unassembled WGS sequence"/>
</dbReference>
<dbReference type="GO" id="GO:0006508">
    <property type="term" value="P:proteolysis"/>
    <property type="evidence" value="ECO:0007669"/>
    <property type="project" value="UniProtKB-KW"/>
</dbReference>
<dbReference type="GO" id="GO:0106300">
    <property type="term" value="P:protein-DNA covalent cross-linking repair"/>
    <property type="evidence" value="ECO:0007669"/>
    <property type="project" value="InterPro"/>
</dbReference>
<dbReference type="InterPro" id="IPR036590">
    <property type="entry name" value="SRAP-like"/>
</dbReference>
<evidence type="ECO:0000256" key="3">
    <source>
        <dbReference type="ARBA" id="ARBA00022763"/>
    </source>
</evidence>
<gene>
    <name evidence="9" type="primary">yedK_1</name>
    <name evidence="9" type="ORF">CUZ56_00126</name>
</gene>
<keyword evidence="4 8" id="KW-0378">Hydrolase</keyword>
<name>A0A433SFX5_9BURK</name>
<keyword evidence="7" id="KW-0456">Lyase</keyword>
<evidence type="ECO:0000256" key="5">
    <source>
        <dbReference type="ARBA" id="ARBA00023124"/>
    </source>
</evidence>
<protein>
    <recommendedName>
        <fullName evidence="8">Abasic site processing protein</fullName>
        <ecNumber evidence="8">3.4.-.-</ecNumber>
    </recommendedName>
</protein>
<keyword evidence="5" id="KW-0190">Covalent protein-DNA linkage</keyword>
<evidence type="ECO:0000256" key="4">
    <source>
        <dbReference type="ARBA" id="ARBA00022801"/>
    </source>
</evidence>
<dbReference type="RefSeq" id="WP_126977215.1">
    <property type="nucleotide sequence ID" value="NZ_PQSP01000001.1"/>
</dbReference>
<dbReference type="AlphaFoldDB" id="A0A433SFX5"/>
<dbReference type="OrthoDB" id="6192129at2"/>
<keyword evidence="2 8" id="KW-0645">Protease</keyword>
<dbReference type="PANTHER" id="PTHR13604">
    <property type="entry name" value="DC12-RELATED"/>
    <property type="match status" value="1"/>
</dbReference>
<dbReference type="Gene3D" id="3.90.1680.10">
    <property type="entry name" value="SOS response associated peptidase-like"/>
    <property type="match status" value="1"/>
</dbReference>
<dbReference type="EMBL" id="PQSP01000001">
    <property type="protein sequence ID" value="RUS67651.1"/>
    <property type="molecule type" value="Genomic_DNA"/>
</dbReference>
<reference evidence="9 10" key="1">
    <citation type="submission" date="2018-01" db="EMBL/GenBank/DDBJ databases">
        <title>Saezia sanguinis gen. nov., sp. nov., in the order Burkholderiales isolated from human blood.</title>
        <authorList>
            <person name="Medina-Pascual M.J."/>
            <person name="Valdezate S."/>
            <person name="Monzon S."/>
            <person name="Cuesta I."/>
            <person name="Carrasco G."/>
            <person name="Villalon P."/>
            <person name="Saez-Nieto J.A."/>
        </authorList>
    </citation>
    <scope>NUCLEOTIDE SEQUENCE [LARGE SCALE GENOMIC DNA]</scope>
    <source>
        <strain evidence="9 10">CNM695-12</strain>
    </source>
</reference>
<dbReference type="GO" id="GO:0003697">
    <property type="term" value="F:single-stranded DNA binding"/>
    <property type="evidence" value="ECO:0007669"/>
    <property type="project" value="InterPro"/>
</dbReference>
<evidence type="ECO:0000256" key="8">
    <source>
        <dbReference type="RuleBase" id="RU364100"/>
    </source>
</evidence>
<comment type="caution">
    <text evidence="9">The sequence shown here is derived from an EMBL/GenBank/DDBJ whole genome shotgun (WGS) entry which is preliminary data.</text>
</comment>